<sequence>MPLDAGVSFSVGRNSKIQIGYVARCHHSRLARILQQSITRWC</sequence>
<evidence type="ECO:0000313" key="2">
    <source>
        <dbReference type="Proteomes" id="UP001183604"/>
    </source>
</evidence>
<proteinExistence type="predicted"/>
<dbReference type="Proteomes" id="UP001183604">
    <property type="component" value="Unassembled WGS sequence"/>
</dbReference>
<reference evidence="1 2" key="1">
    <citation type="submission" date="2023-07" db="EMBL/GenBank/DDBJ databases">
        <title>Sequencing the genomes of 1000 actinobacteria strains.</title>
        <authorList>
            <person name="Klenk H.-P."/>
        </authorList>
    </citation>
    <scope>NUCLEOTIDE SEQUENCE [LARGE SCALE GENOMIC DNA]</scope>
    <source>
        <strain evidence="1 2">DSM 44724</strain>
    </source>
</reference>
<name>A0ABU2AQ80_9ACTN</name>
<accession>A0ABU2AQ80</accession>
<keyword evidence="2" id="KW-1185">Reference proteome</keyword>
<organism evidence="1 2">
    <name type="scientific">Glycomyces lechevalierae</name>
    <dbReference type="NCBI Taxonomy" id="256034"/>
    <lineage>
        <taxon>Bacteria</taxon>
        <taxon>Bacillati</taxon>
        <taxon>Actinomycetota</taxon>
        <taxon>Actinomycetes</taxon>
        <taxon>Glycomycetales</taxon>
        <taxon>Glycomycetaceae</taxon>
        <taxon>Glycomyces</taxon>
    </lineage>
</organism>
<comment type="caution">
    <text evidence="1">The sequence shown here is derived from an EMBL/GenBank/DDBJ whole genome shotgun (WGS) entry which is preliminary data.</text>
</comment>
<gene>
    <name evidence="1" type="ORF">J2S69_002537</name>
</gene>
<dbReference type="EMBL" id="JAVDYD010000001">
    <property type="protein sequence ID" value="MDR7338818.1"/>
    <property type="molecule type" value="Genomic_DNA"/>
</dbReference>
<protein>
    <submittedName>
        <fullName evidence="1">Uncharacterized protein</fullName>
    </submittedName>
</protein>
<evidence type="ECO:0000313" key="1">
    <source>
        <dbReference type="EMBL" id="MDR7338818.1"/>
    </source>
</evidence>